<reference evidence="2" key="1">
    <citation type="submission" date="2023-04" db="EMBL/GenBank/DDBJ databases">
        <title>Phytophthora fragariaefolia NBRC 109709.</title>
        <authorList>
            <person name="Ichikawa N."/>
            <person name="Sato H."/>
            <person name="Tonouchi N."/>
        </authorList>
    </citation>
    <scope>NUCLEOTIDE SEQUENCE</scope>
    <source>
        <strain evidence="2">NBRC 109709</strain>
    </source>
</reference>
<protein>
    <submittedName>
        <fullName evidence="2">Unnamed protein product</fullName>
    </submittedName>
</protein>
<feature type="region of interest" description="Disordered" evidence="1">
    <location>
        <begin position="1"/>
        <end position="30"/>
    </location>
</feature>
<comment type="caution">
    <text evidence="2">The sequence shown here is derived from an EMBL/GenBank/DDBJ whole genome shotgun (WGS) entry which is preliminary data.</text>
</comment>
<accession>A0A9W6X7U5</accession>
<keyword evidence="3" id="KW-1185">Reference proteome</keyword>
<dbReference type="EMBL" id="BSXT01000731">
    <property type="protein sequence ID" value="GMF33236.1"/>
    <property type="molecule type" value="Genomic_DNA"/>
</dbReference>
<evidence type="ECO:0000313" key="2">
    <source>
        <dbReference type="EMBL" id="GMF33236.1"/>
    </source>
</evidence>
<name>A0A9W6X7U5_9STRA</name>
<organism evidence="2 3">
    <name type="scientific">Phytophthora fragariaefolia</name>
    <dbReference type="NCBI Taxonomy" id="1490495"/>
    <lineage>
        <taxon>Eukaryota</taxon>
        <taxon>Sar</taxon>
        <taxon>Stramenopiles</taxon>
        <taxon>Oomycota</taxon>
        <taxon>Peronosporomycetes</taxon>
        <taxon>Peronosporales</taxon>
        <taxon>Peronosporaceae</taxon>
        <taxon>Phytophthora</taxon>
    </lineage>
</organism>
<sequence>MSALEAPKDAPTVNPNQATRQPKPVQPEYRSSNVFAVLDDGDEEQQKTPMAAQAAAAPAFMQPATFTFAAAKPAFTLQSSLQSSLRQSMQPVAVNATHAQDIDPDL</sequence>
<evidence type="ECO:0000256" key="1">
    <source>
        <dbReference type="SAM" id="MobiDB-lite"/>
    </source>
</evidence>
<dbReference type="Proteomes" id="UP001165121">
    <property type="component" value="Unassembled WGS sequence"/>
</dbReference>
<dbReference type="OrthoDB" id="126086at2759"/>
<proteinExistence type="predicted"/>
<evidence type="ECO:0000313" key="3">
    <source>
        <dbReference type="Proteomes" id="UP001165121"/>
    </source>
</evidence>
<dbReference type="AlphaFoldDB" id="A0A9W6X7U5"/>
<gene>
    <name evidence="2" type="ORF">Pfra01_000817000</name>
</gene>